<evidence type="ECO:0000313" key="3">
    <source>
        <dbReference type="EnsemblPlants" id="KEH23609"/>
    </source>
</evidence>
<keyword evidence="4" id="KW-1185">Reference proteome</keyword>
<keyword evidence="1 2" id="KW-0812">Transmembrane</keyword>
<gene>
    <name evidence="2" type="ordered locus">MTR_7g090807</name>
</gene>
<reference evidence="2 4" key="1">
    <citation type="journal article" date="2011" name="Nature">
        <title>The Medicago genome provides insight into the evolution of rhizobial symbioses.</title>
        <authorList>
            <person name="Young N.D."/>
            <person name="Debelle F."/>
            <person name="Oldroyd G.E."/>
            <person name="Geurts R."/>
            <person name="Cannon S.B."/>
            <person name="Udvardi M.K."/>
            <person name="Benedito V.A."/>
            <person name="Mayer K.F."/>
            <person name="Gouzy J."/>
            <person name="Schoof H."/>
            <person name="Van de Peer Y."/>
            <person name="Proost S."/>
            <person name="Cook D.R."/>
            <person name="Meyers B.C."/>
            <person name="Spannagl M."/>
            <person name="Cheung F."/>
            <person name="De Mita S."/>
            <person name="Krishnakumar V."/>
            <person name="Gundlach H."/>
            <person name="Zhou S."/>
            <person name="Mudge J."/>
            <person name="Bharti A.K."/>
            <person name="Murray J.D."/>
            <person name="Naoumkina M.A."/>
            <person name="Rosen B."/>
            <person name="Silverstein K.A."/>
            <person name="Tang H."/>
            <person name="Rombauts S."/>
            <person name="Zhao P.X."/>
            <person name="Zhou P."/>
            <person name="Barbe V."/>
            <person name="Bardou P."/>
            <person name="Bechner M."/>
            <person name="Bellec A."/>
            <person name="Berger A."/>
            <person name="Berges H."/>
            <person name="Bidwell S."/>
            <person name="Bisseling T."/>
            <person name="Choisne N."/>
            <person name="Couloux A."/>
            <person name="Denny R."/>
            <person name="Deshpande S."/>
            <person name="Dai X."/>
            <person name="Doyle J.J."/>
            <person name="Dudez A.M."/>
            <person name="Farmer A.D."/>
            <person name="Fouteau S."/>
            <person name="Franken C."/>
            <person name="Gibelin C."/>
            <person name="Gish J."/>
            <person name="Goldstein S."/>
            <person name="Gonzalez A.J."/>
            <person name="Green P.J."/>
            <person name="Hallab A."/>
            <person name="Hartog M."/>
            <person name="Hua A."/>
            <person name="Humphray S.J."/>
            <person name="Jeong D.H."/>
            <person name="Jing Y."/>
            <person name="Jocker A."/>
            <person name="Kenton S.M."/>
            <person name="Kim D.J."/>
            <person name="Klee K."/>
            <person name="Lai H."/>
            <person name="Lang C."/>
            <person name="Lin S."/>
            <person name="Macmil S.L."/>
            <person name="Magdelenat G."/>
            <person name="Matthews L."/>
            <person name="McCorrison J."/>
            <person name="Monaghan E.L."/>
            <person name="Mun J.H."/>
            <person name="Najar F.Z."/>
            <person name="Nicholson C."/>
            <person name="Noirot C."/>
            <person name="O'Bleness M."/>
            <person name="Paule C.R."/>
            <person name="Poulain J."/>
            <person name="Prion F."/>
            <person name="Qin B."/>
            <person name="Qu C."/>
            <person name="Retzel E.F."/>
            <person name="Riddle C."/>
            <person name="Sallet E."/>
            <person name="Samain S."/>
            <person name="Samson N."/>
            <person name="Sanders I."/>
            <person name="Saurat O."/>
            <person name="Scarpelli C."/>
            <person name="Schiex T."/>
            <person name="Segurens B."/>
            <person name="Severin A.J."/>
            <person name="Sherrier D.J."/>
            <person name="Shi R."/>
            <person name="Sims S."/>
            <person name="Singer S.R."/>
            <person name="Sinharoy S."/>
            <person name="Sterck L."/>
            <person name="Viollet A."/>
            <person name="Wang B.B."/>
            <person name="Wang K."/>
            <person name="Wang M."/>
            <person name="Wang X."/>
            <person name="Warfsmann J."/>
            <person name="Weissenbach J."/>
            <person name="White D.D."/>
            <person name="White J.D."/>
            <person name="Wiley G.B."/>
            <person name="Wincker P."/>
            <person name="Xing Y."/>
            <person name="Yang L."/>
            <person name="Yao Z."/>
            <person name="Ying F."/>
            <person name="Zhai J."/>
            <person name="Zhou L."/>
            <person name="Zuber A."/>
            <person name="Denarie J."/>
            <person name="Dixon R.A."/>
            <person name="May G.D."/>
            <person name="Schwartz D.C."/>
            <person name="Rogers J."/>
            <person name="Quetier F."/>
            <person name="Town C.D."/>
            <person name="Roe B.A."/>
        </authorList>
    </citation>
    <scope>NUCLEOTIDE SEQUENCE [LARGE SCALE GENOMIC DNA]</scope>
    <source>
        <strain evidence="2">A17</strain>
        <strain evidence="3 4">cv. Jemalong A17</strain>
    </source>
</reference>
<evidence type="ECO:0000313" key="2">
    <source>
        <dbReference type="EMBL" id="KEH23609.1"/>
    </source>
</evidence>
<proteinExistence type="predicted"/>
<dbReference type="AlphaFoldDB" id="A0A072U1M7"/>
<name>A0A072U1M7_MEDTR</name>
<dbReference type="Proteomes" id="UP000002051">
    <property type="component" value="Unassembled WGS sequence"/>
</dbReference>
<keyword evidence="1" id="KW-0472">Membrane</keyword>
<sequence length="100" mass="11713">MEKQAEEAETMFSILIFKILICICNGWWDYKEYGIGINHCALLKAVELNATTMQAKFENDEWMKMKMCEWATTVVSNNESNANIKFQRYFSSWIIVILLS</sequence>
<evidence type="ECO:0000313" key="4">
    <source>
        <dbReference type="Proteomes" id="UP000002051"/>
    </source>
</evidence>
<protein>
    <submittedName>
        <fullName evidence="2">Transmembrane protein, putative</fullName>
    </submittedName>
</protein>
<feature type="transmembrane region" description="Helical" evidence="1">
    <location>
        <begin position="12"/>
        <end position="30"/>
    </location>
</feature>
<keyword evidence="1" id="KW-1133">Transmembrane helix</keyword>
<evidence type="ECO:0000256" key="1">
    <source>
        <dbReference type="SAM" id="Phobius"/>
    </source>
</evidence>
<organism evidence="2 4">
    <name type="scientific">Medicago truncatula</name>
    <name type="common">Barrel medic</name>
    <name type="synonym">Medicago tribuloides</name>
    <dbReference type="NCBI Taxonomy" id="3880"/>
    <lineage>
        <taxon>Eukaryota</taxon>
        <taxon>Viridiplantae</taxon>
        <taxon>Streptophyta</taxon>
        <taxon>Embryophyta</taxon>
        <taxon>Tracheophyta</taxon>
        <taxon>Spermatophyta</taxon>
        <taxon>Magnoliopsida</taxon>
        <taxon>eudicotyledons</taxon>
        <taxon>Gunneridae</taxon>
        <taxon>Pentapetalae</taxon>
        <taxon>rosids</taxon>
        <taxon>fabids</taxon>
        <taxon>Fabales</taxon>
        <taxon>Fabaceae</taxon>
        <taxon>Papilionoideae</taxon>
        <taxon>50 kb inversion clade</taxon>
        <taxon>NPAAA clade</taxon>
        <taxon>Hologalegina</taxon>
        <taxon>IRL clade</taxon>
        <taxon>Trifolieae</taxon>
        <taxon>Medicago</taxon>
    </lineage>
</organism>
<dbReference type="HOGENOM" id="CLU_2310280_0_0_1"/>
<dbReference type="EMBL" id="CM001223">
    <property type="protein sequence ID" value="KEH23609.1"/>
    <property type="molecule type" value="Genomic_DNA"/>
</dbReference>
<reference evidence="2 4" key="2">
    <citation type="journal article" date="2014" name="BMC Genomics">
        <title>An improved genome release (version Mt4.0) for the model legume Medicago truncatula.</title>
        <authorList>
            <person name="Tang H."/>
            <person name="Krishnakumar V."/>
            <person name="Bidwell S."/>
            <person name="Rosen B."/>
            <person name="Chan A."/>
            <person name="Zhou S."/>
            <person name="Gentzbittel L."/>
            <person name="Childs K.L."/>
            <person name="Yandell M."/>
            <person name="Gundlach H."/>
            <person name="Mayer K.F."/>
            <person name="Schwartz D.C."/>
            <person name="Town C.D."/>
        </authorList>
    </citation>
    <scope>GENOME REANNOTATION</scope>
    <source>
        <strain evidence="2">A17</strain>
        <strain evidence="3 4">cv. Jemalong A17</strain>
    </source>
</reference>
<reference evidence="3" key="3">
    <citation type="submission" date="2015-04" db="UniProtKB">
        <authorList>
            <consortium name="EnsemblPlants"/>
        </authorList>
    </citation>
    <scope>IDENTIFICATION</scope>
    <source>
        <strain evidence="3">cv. Jemalong A17</strain>
    </source>
</reference>
<accession>A0A072U1M7</accession>
<dbReference type="EnsemblPlants" id="KEH23609">
    <property type="protein sequence ID" value="KEH23609"/>
    <property type="gene ID" value="MTR_7g090807"/>
</dbReference>